<keyword evidence="7" id="KW-0969">Cilium</keyword>
<dbReference type="STRING" id="94869.SAMN04488529_10833"/>
<evidence type="ECO:0000313" key="8">
    <source>
        <dbReference type="Proteomes" id="UP000198597"/>
    </source>
</evidence>
<dbReference type="InterPro" id="IPR037925">
    <property type="entry name" value="FlgE/F/G-like"/>
</dbReference>
<dbReference type="SUPFAM" id="SSF117143">
    <property type="entry name" value="Flagellar hook protein flgE"/>
    <property type="match status" value="2"/>
</dbReference>
<dbReference type="Pfam" id="PF06429">
    <property type="entry name" value="Flg_bbr_C"/>
    <property type="match status" value="1"/>
</dbReference>
<protein>
    <recommendedName>
        <fullName evidence="4">Flagellar hook protein FlgE</fullName>
    </recommendedName>
</protein>
<reference evidence="7 8" key="1">
    <citation type="submission" date="2016-10" db="EMBL/GenBank/DDBJ databases">
        <authorList>
            <person name="de Groot N.N."/>
        </authorList>
    </citation>
    <scope>NUCLEOTIDE SEQUENCE [LARGE SCALE GENOMIC DNA]</scope>
    <source>
        <strain evidence="7 8">DSM 12272</strain>
    </source>
</reference>
<evidence type="ECO:0000313" key="7">
    <source>
        <dbReference type="EMBL" id="SDP57065.1"/>
    </source>
</evidence>
<dbReference type="GO" id="GO:0009425">
    <property type="term" value="C:bacterial-type flagellum basal body"/>
    <property type="evidence" value="ECO:0007669"/>
    <property type="project" value="UniProtKB-SubCell"/>
</dbReference>
<evidence type="ECO:0000259" key="6">
    <source>
        <dbReference type="Pfam" id="PF06429"/>
    </source>
</evidence>
<sequence length="895" mass="92510">MLRSMYSGISGMKVNQVKLDVIGNNISNVGTTSFKSSRARFSDMLSQNVSDAMAPGNNKGGVNASQVGLGVQLASIDSVMTQGMMQPTGRSLDVAIDGSGFFMVSKGPAINDGVLEVNHRAGAHGLTSQSLANGNTEIMYSRDGSFILDEGGNLLTGDGFRVMGYSLTNDDSSMEATAKKPNDVSTAGLDFKFGPGSQLNGYKVVLGAVGPGTVTTSDVDKTQKLIVVNGDFSTVNGLTTAQVESAINKGLSSAGISQQVFVSGKPINIADLSSEGVKGGADATSPNAVTIGGFTLQLSEGSGLNGYTFQIGEVGKGTDLKVNLDPDTKKIKIDGDFVGGNVSAKNLQEKINAEIKGKGYKQQVLNIGGSAMNLANITGKTDISGTIAAPPTGALVDKDGKVVIEPLAGLNFTFGNGKDLNGYTISAQQVDGPTEVLINKEGPSIIIKGNFSSVDSTKVPTSADIDAKMKTALKNASIKTTITVSGAVVNNISSKIKIAGGTDNKAPKEINVGGFKFELPEGTEFNGIEIEIGDTRASVPGAEVTLQDPTKPIAADNRPAKIVLSGDFASYPGTSAVEIENAINAALKTKGVAITADYKIKVGGTAKIYSGLTADAIEGGGELMTATALELGSMQFAFTPGGSLNGYKIQIGKITAGTKSDTEIDEKNKTITINGDFTTAGAMTIDAAQNSINKALQNKGINQSIMVTGKTMEIGGTESGLTLGGTPIQSLGTDGLLNFVDGTKTLKAYDGQLKTMKIPDKVRIPGTDLELRVKTYTIDSTGIINGVLEDGRVAALGQIGMANFKNPEGLAKLGGNLYSSSVNSGDAIIKSGIGTLGDDNSKGYGANLQGMLEMSNVDLAEQFTDMIISTRAFQAAGKMITTGDEILQDIINLKR</sequence>
<organism evidence="7 8">
    <name type="scientific">Clostridium gasigenes</name>
    <dbReference type="NCBI Taxonomy" id="94869"/>
    <lineage>
        <taxon>Bacteria</taxon>
        <taxon>Bacillati</taxon>
        <taxon>Bacillota</taxon>
        <taxon>Clostridia</taxon>
        <taxon>Eubacteriales</taxon>
        <taxon>Clostridiaceae</taxon>
        <taxon>Clostridium</taxon>
    </lineage>
</organism>
<accession>A0A1H0TTG1</accession>
<keyword evidence="3 4" id="KW-0975">Bacterial flagellum</keyword>
<feature type="domain" description="Flagellar basal body rod protein N-terminal" evidence="5">
    <location>
        <begin position="5"/>
        <end position="35"/>
    </location>
</feature>
<evidence type="ECO:0000259" key="5">
    <source>
        <dbReference type="Pfam" id="PF00460"/>
    </source>
</evidence>
<evidence type="ECO:0000256" key="3">
    <source>
        <dbReference type="ARBA" id="ARBA00023143"/>
    </source>
</evidence>
<dbReference type="PANTHER" id="PTHR30435:SF1">
    <property type="entry name" value="FLAGELLAR HOOK PROTEIN FLGE"/>
    <property type="match status" value="1"/>
</dbReference>
<keyword evidence="8" id="KW-1185">Reference proteome</keyword>
<comment type="function">
    <text evidence="4">A flexible structure which links the flagellar filament to the drive apparatus in the basal body.</text>
</comment>
<dbReference type="PANTHER" id="PTHR30435">
    <property type="entry name" value="FLAGELLAR PROTEIN"/>
    <property type="match status" value="1"/>
</dbReference>
<comment type="similarity">
    <text evidence="2 4">Belongs to the flagella basal body rod proteins family.</text>
</comment>
<dbReference type="InterPro" id="IPR020013">
    <property type="entry name" value="Flagellar_FlgE/F/G"/>
</dbReference>
<dbReference type="GO" id="GO:0009424">
    <property type="term" value="C:bacterial-type flagellum hook"/>
    <property type="evidence" value="ECO:0007669"/>
    <property type="project" value="TreeGrafter"/>
</dbReference>
<name>A0A1H0TTG1_9CLOT</name>
<keyword evidence="7" id="KW-0966">Cell projection</keyword>
<dbReference type="GO" id="GO:0005829">
    <property type="term" value="C:cytosol"/>
    <property type="evidence" value="ECO:0007669"/>
    <property type="project" value="TreeGrafter"/>
</dbReference>
<dbReference type="InterPro" id="IPR001444">
    <property type="entry name" value="Flag_bb_rod_N"/>
</dbReference>
<dbReference type="GO" id="GO:0071978">
    <property type="term" value="P:bacterial-type flagellum-dependent swarming motility"/>
    <property type="evidence" value="ECO:0007669"/>
    <property type="project" value="TreeGrafter"/>
</dbReference>
<evidence type="ECO:0000256" key="4">
    <source>
        <dbReference type="RuleBase" id="RU362116"/>
    </source>
</evidence>
<gene>
    <name evidence="7" type="ORF">SAMN04488529_10833</name>
</gene>
<dbReference type="Pfam" id="PF00460">
    <property type="entry name" value="Flg_bb_rod"/>
    <property type="match status" value="1"/>
</dbReference>
<dbReference type="OrthoDB" id="9804559at2"/>
<dbReference type="EMBL" id="FNJM01000008">
    <property type="protein sequence ID" value="SDP57065.1"/>
    <property type="molecule type" value="Genomic_DNA"/>
</dbReference>
<dbReference type="NCBIfam" id="TIGR03506">
    <property type="entry name" value="FlgEFG_subfam"/>
    <property type="match status" value="2"/>
</dbReference>
<dbReference type="InterPro" id="IPR010930">
    <property type="entry name" value="Flg_bb/hook_C_dom"/>
</dbReference>
<comment type="subcellular location">
    <subcellularLocation>
        <location evidence="1 4">Bacterial flagellum basal body</location>
    </subcellularLocation>
</comment>
<feature type="domain" description="Flagellar basal-body/hook protein C-terminal" evidence="6">
    <location>
        <begin position="849"/>
        <end position="893"/>
    </location>
</feature>
<evidence type="ECO:0000256" key="1">
    <source>
        <dbReference type="ARBA" id="ARBA00004117"/>
    </source>
</evidence>
<dbReference type="Proteomes" id="UP000198597">
    <property type="component" value="Unassembled WGS sequence"/>
</dbReference>
<dbReference type="AlphaFoldDB" id="A0A1H0TTG1"/>
<proteinExistence type="inferred from homology"/>
<evidence type="ECO:0000256" key="2">
    <source>
        <dbReference type="ARBA" id="ARBA00009677"/>
    </source>
</evidence>
<keyword evidence="7" id="KW-0282">Flagellum</keyword>